<keyword evidence="1" id="KW-1133">Transmembrane helix</keyword>
<evidence type="ECO:0000313" key="3">
    <source>
        <dbReference type="Proteomes" id="UP000334820"/>
    </source>
</evidence>
<reference evidence="2 3" key="1">
    <citation type="journal article" date="2019" name="Int. J. Syst. Evol. Microbiol.">
        <title>Thermogemmatispora aurantia sp. nov. and Thermogemmatispora argillosa sp. nov., within the class Ktedonobacteria, and emended description of the genus Thermogemmatispora.</title>
        <authorList>
            <person name="Zheng Y."/>
            <person name="Wang C.M."/>
            <person name="Sakai Y."/>
            <person name="Abe K."/>
            <person name="Yokota A."/>
            <person name="Yabe S."/>
        </authorList>
    </citation>
    <scope>NUCLEOTIDE SEQUENCE [LARGE SCALE GENOMIC DNA]</scope>
    <source>
        <strain evidence="2 3">A1-2</strain>
    </source>
</reference>
<accession>A0A5J4K5I0</accession>
<sequence>MDTTEARKVLDERKTGTAILSAQQLRWRESVAFDTDLTVTFEPMQLYEFNARLWTDPTRLRALQERPDELLAAFGLAKAAALLPENTVLENRRLTDEELAAMRQILLAASERGLLSQEALELALSDEGYGLPAVAVVCVAVTVVTCMSLFIFLWLTGA</sequence>
<name>A0A5J4K5I0_9CHLR</name>
<dbReference type="RefSeq" id="WP_151728576.1">
    <property type="nucleotide sequence ID" value="NZ_BKZV01000003.1"/>
</dbReference>
<keyword evidence="3" id="KW-1185">Reference proteome</keyword>
<comment type="caution">
    <text evidence="2">The sequence shown here is derived from an EMBL/GenBank/DDBJ whole genome shotgun (WGS) entry which is preliminary data.</text>
</comment>
<proteinExistence type="predicted"/>
<organism evidence="2 3">
    <name type="scientific">Thermogemmatispora aurantia</name>
    <dbReference type="NCBI Taxonomy" id="2045279"/>
    <lineage>
        <taxon>Bacteria</taxon>
        <taxon>Bacillati</taxon>
        <taxon>Chloroflexota</taxon>
        <taxon>Ktedonobacteria</taxon>
        <taxon>Thermogemmatisporales</taxon>
        <taxon>Thermogemmatisporaceae</taxon>
        <taxon>Thermogemmatispora</taxon>
    </lineage>
</organism>
<dbReference type="Proteomes" id="UP000334820">
    <property type="component" value="Unassembled WGS sequence"/>
</dbReference>
<evidence type="ECO:0000313" key="2">
    <source>
        <dbReference type="EMBL" id="GER83874.1"/>
    </source>
</evidence>
<evidence type="ECO:0000256" key="1">
    <source>
        <dbReference type="SAM" id="Phobius"/>
    </source>
</evidence>
<dbReference type="AlphaFoldDB" id="A0A5J4K5I0"/>
<dbReference type="EMBL" id="BKZV01000003">
    <property type="protein sequence ID" value="GER83874.1"/>
    <property type="molecule type" value="Genomic_DNA"/>
</dbReference>
<feature type="transmembrane region" description="Helical" evidence="1">
    <location>
        <begin position="129"/>
        <end position="155"/>
    </location>
</feature>
<keyword evidence="1" id="KW-0472">Membrane</keyword>
<keyword evidence="1" id="KW-0812">Transmembrane</keyword>
<gene>
    <name evidence="2" type="ORF">KTAU_25110</name>
</gene>
<protein>
    <submittedName>
        <fullName evidence="2">Uncharacterized protein</fullName>
    </submittedName>
</protein>